<evidence type="ECO:0000256" key="4">
    <source>
        <dbReference type="ARBA" id="ARBA00022519"/>
    </source>
</evidence>
<feature type="transmembrane region" description="Helical" evidence="8">
    <location>
        <begin position="318"/>
        <end position="341"/>
    </location>
</feature>
<feature type="transmembrane region" description="Helical" evidence="8">
    <location>
        <begin position="495"/>
        <end position="525"/>
    </location>
</feature>
<keyword evidence="5 8" id="KW-0812">Transmembrane</keyword>
<evidence type="ECO:0000259" key="10">
    <source>
        <dbReference type="Pfam" id="PF06808"/>
    </source>
</evidence>
<evidence type="ECO:0000256" key="1">
    <source>
        <dbReference type="ARBA" id="ARBA00004429"/>
    </source>
</evidence>
<feature type="transmembrane region" description="Helical" evidence="8">
    <location>
        <begin position="419"/>
        <end position="437"/>
    </location>
</feature>
<organism evidence="11">
    <name type="scientific">marine metagenome</name>
    <dbReference type="NCBI Taxonomy" id="408172"/>
    <lineage>
        <taxon>unclassified sequences</taxon>
        <taxon>metagenomes</taxon>
        <taxon>ecological metagenomes</taxon>
    </lineage>
</organism>
<evidence type="ECO:0000256" key="2">
    <source>
        <dbReference type="ARBA" id="ARBA00022448"/>
    </source>
</evidence>
<feature type="transmembrane region" description="Helical" evidence="8">
    <location>
        <begin position="233"/>
        <end position="253"/>
    </location>
</feature>
<comment type="subcellular location">
    <subcellularLocation>
        <location evidence="1">Cell inner membrane</location>
        <topology evidence="1">Multi-pass membrane protein</topology>
    </subcellularLocation>
</comment>
<feature type="transmembrane region" description="Helical" evidence="8">
    <location>
        <begin position="92"/>
        <end position="113"/>
    </location>
</feature>
<keyword evidence="3" id="KW-1003">Cell membrane</keyword>
<dbReference type="GO" id="GO:0005886">
    <property type="term" value="C:plasma membrane"/>
    <property type="evidence" value="ECO:0007669"/>
    <property type="project" value="UniProtKB-SubCell"/>
</dbReference>
<evidence type="ECO:0000256" key="8">
    <source>
        <dbReference type="SAM" id="Phobius"/>
    </source>
</evidence>
<feature type="domain" description="TRAP C4-dicarboxylate transport system permease DctM subunit" evidence="10">
    <location>
        <begin position="191"/>
        <end position="596"/>
    </location>
</feature>
<keyword evidence="2" id="KW-0813">Transport</keyword>
<evidence type="ECO:0000256" key="5">
    <source>
        <dbReference type="ARBA" id="ARBA00022692"/>
    </source>
</evidence>
<evidence type="ECO:0000256" key="7">
    <source>
        <dbReference type="ARBA" id="ARBA00023136"/>
    </source>
</evidence>
<feature type="transmembrane region" description="Helical" evidence="8">
    <location>
        <begin position="353"/>
        <end position="374"/>
    </location>
</feature>
<dbReference type="InterPro" id="IPR010656">
    <property type="entry name" value="DctM"/>
</dbReference>
<feature type="transmembrane region" description="Helical" evidence="8">
    <location>
        <begin position="449"/>
        <end position="475"/>
    </location>
</feature>
<keyword evidence="7 8" id="KW-0472">Membrane</keyword>
<proteinExistence type="predicted"/>
<reference evidence="11" key="1">
    <citation type="submission" date="2018-05" db="EMBL/GenBank/DDBJ databases">
        <authorList>
            <person name="Lanie J.A."/>
            <person name="Ng W.-L."/>
            <person name="Kazmierczak K.M."/>
            <person name="Andrzejewski T.M."/>
            <person name="Davidsen T.M."/>
            <person name="Wayne K.J."/>
            <person name="Tettelin H."/>
            <person name="Glass J.I."/>
            <person name="Rusch D."/>
            <person name="Podicherti R."/>
            <person name="Tsui H.-C.T."/>
            <person name="Winkler M.E."/>
        </authorList>
    </citation>
    <scope>NUCLEOTIDE SEQUENCE</scope>
</reference>
<feature type="domain" description="Tripartite ATP-independent periplasmic transporters DctQ component" evidence="9">
    <location>
        <begin position="30"/>
        <end position="150"/>
    </location>
</feature>
<dbReference type="InterPro" id="IPR004681">
    <property type="entry name" value="TRAP_DctM"/>
</dbReference>
<name>A0A381YN83_9ZZZZ</name>
<feature type="transmembrane region" description="Helical" evidence="8">
    <location>
        <begin position="53"/>
        <end position="71"/>
    </location>
</feature>
<feature type="transmembrane region" description="Helical" evidence="8">
    <location>
        <begin position="133"/>
        <end position="152"/>
    </location>
</feature>
<accession>A0A381YN83</accession>
<feature type="transmembrane region" description="Helical" evidence="8">
    <location>
        <begin position="21"/>
        <end position="41"/>
    </location>
</feature>
<feature type="transmembrane region" description="Helical" evidence="8">
    <location>
        <begin position="164"/>
        <end position="196"/>
    </location>
</feature>
<dbReference type="Pfam" id="PF04290">
    <property type="entry name" value="DctQ"/>
    <property type="match status" value="1"/>
</dbReference>
<evidence type="ECO:0000256" key="6">
    <source>
        <dbReference type="ARBA" id="ARBA00022989"/>
    </source>
</evidence>
<evidence type="ECO:0000313" key="11">
    <source>
        <dbReference type="EMBL" id="SVA78023.1"/>
    </source>
</evidence>
<dbReference type="InterPro" id="IPR055348">
    <property type="entry name" value="DctQ"/>
</dbReference>
<feature type="transmembrane region" description="Helical" evidence="8">
    <location>
        <begin position="278"/>
        <end position="306"/>
    </location>
</feature>
<gene>
    <name evidence="11" type="ORF">METZ01_LOCUS130877</name>
</gene>
<sequence>MKSQSKINHVANRLKWGEDTLAFVIFAAMTLLPVLETGARLFNTNGIPASQVLVQHFTLWIGFLGAVLATRQNKLLALTREPLFDEAEKPHLGKWIAKVTTFLVLVALTWGSWELLKVEMQYPIDIAPNIPRWLAQIIMPIGFGLMAVQVYFKSYKKHIHRISLVVVGLLFSISAITDAIFDVIPVVGIGLILLLIALRYGAPIFVGLGGAAALFFWADFIPISAIPTETYRIVVSPTLPTIPLFTLAGYLLAESKASERLVNVFRALFGWIPGGTPIIIVVLCAFFTALTGGSGVTILALGGLLLPLLLKEGYSRSFSLGLITVSGSLGLLFPPSLPAIIYGVTAGVSVKDIFIAGLIPGILLLVMMSVWSLYQGKKERIAPKPFNFKKAVKACIDTKWELVIPVLILFGVFGGFTTLVETAALTVVYIFLVEVYLYKDIRLRDLPRIVIDCATLIGGVLIILGVAMGLTSYLIDAQIPILILTWAKSTIASKYAFLLMLNVFLLLVGCLMDIFSAIIVIVPLIAPLGAYFGIDPVHLAIIFIANLELGFLTPPVGMNLFLAAYRFDEDMPKIYQATLPFFLVRLLAVGLITYIPVFTLGLLQ</sequence>
<protein>
    <submittedName>
        <fullName evidence="11">Uncharacterized protein</fullName>
    </submittedName>
</protein>
<feature type="transmembrane region" description="Helical" evidence="8">
    <location>
        <begin position="582"/>
        <end position="603"/>
    </location>
</feature>
<dbReference type="EMBL" id="UINC01018548">
    <property type="protein sequence ID" value="SVA78023.1"/>
    <property type="molecule type" value="Genomic_DNA"/>
</dbReference>
<feature type="transmembrane region" description="Helical" evidence="8">
    <location>
        <begin position="537"/>
        <end position="562"/>
    </location>
</feature>
<dbReference type="Pfam" id="PF06808">
    <property type="entry name" value="DctM"/>
    <property type="match status" value="1"/>
</dbReference>
<dbReference type="PANTHER" id="PTHR33362">
    <property type="entry name" value="SIALIC ACID TRAP TRANSPORTER PERMEASE PROTEIN SIAT-RELATED"/>
    <property type="match status" value="1"/>
</dbReference>
<dbReference type="NCBIfam" id="TIGR00786">
    <property type="entry name" value="dctM"/>
    <property type="match status" value="1"/>
</dbReference>
<dbReference type="AlphaFoldDB" id="A0A381YN83"/>
<dbReference type="GO" id="GO:0022857">
    <property type="term" value="F:transmembrane transporter activity"/>
    <property type="evidence" value="ECO:0007669"/>
    <property type="project" value="TreeGrafter"/>
</dbReference>
<keyword evidence="4" id="KW-0997">Cell inner membrane</keyword>
<evidence type="ECO:0000256" key="3">
    <source>
        <dbReference type="ARBA" id="ARBA00022475"/>
    </source>
</evidence>
<keyword evidence="6 8" id="KW-1133">Transmembrane helix</keyword>
<feature type="transmembrane region" description="Helical" evidence="8">
    <location>
        <begin position="202"/>
        <end position="221"/>
    </location>
</feature>
<evidence type="ECO:0000259" key="9">
    <source>
        <dbReference type="Pfam" id="PF04290"/>
    </source>
</evidence>